<keyword evidence="23" id="KW-1185">Reference proteome</keyword>
<feature type="domain" description="Pseudouridine synthase I TruA alpha/beta" evidence="21">
    <location>
        <begin position="584"/>
        <end position="688"/>
    </location>
</feature>
<evidence type="ECO:0000256" key="17">
    <source>
        <dbReference type="ARBA" id="ARBA00081344"/>
    </source>
</evidence>
<evidence type="ECO:0000256" key="19">
    <source>
        <dbReference type="PIRSR" id="PIRSR641708-2"/>
    </source>
</evidence>
<dbReference type="FunFam" id="3.30.70.660:FF:000002">
    <property type="entry name" value="tRNA pseudouridine synthase"/>
    <property type="match status" value="2"/>
</dbReference>
<evidence type="ECO:0000256" key="2">
    <source>
        <dbReference type="ARBA" id="ARBA00004123"/>
    </source>
</evidence>
<evidence type="ECO:0000256" key="1">
    <source>
        <dbReference type="ARBA" id="ARBA00001166"/>
    </source>
</evidence>
<evidence type="ECO:0000256" key="4">
    <source>
        <dbReference type="ARBA" id="ARBA00022664"/>
    </source>
</evidence>
<feature type="binding site" evidence="19">
    <location>
        <position position="549"/>
    </location>
    <ligand>
        <name>substrate</name>
    </ligand>
</feature>
<dbReference type="EC" id="5.4.99.12" evidence="12"/>
<dbReference type="EnsemblMetazoa" id="SMAR007213-RA">
    <property type="protein sequence ID" value="SMAR007213-PA"/>
    <property type="gene ID" value="SMAR007213"/>
</dbReference>
<dbReference type="GO" id="GO:0160147">
    <property type="term" value="F:tRNA pseudouridine(38-40) synthase activity"/>
    <property type="evidence" value="ECO:0007669"/>
    <property type="project" value="UniProtKB-EC"/>
</dbReference>
<feature type="domain" description="Pseudouridine synthase I TruA alpha/beta" evidence="21">
    <location>
        <begin position="149"/>
        <end position="253"/>
    </location>
</feature>
<comment type="function">
    <text evidence="10">Pseudouridylate synthase that catalyzes pseudouridylation of tRNAs and mRNAs. Acts on positions 27/28 in the anticodon stem and also positions 34 and 36 in the anticodon of an intron containing tRNA. Also catalyzes pseudouridylation of mRNAs: mediates pseudouridylation of mRNAs with the consensus sequence 5'-UGUAG-3'. Acts as a regulator of pre-mRNA splicing by mediating pseudouridylation of pre-mRNAs at locations associated with alternatively spliced regions. Pseudouridylation of pre-mRNAs near splice sites directly regulates mRNA splicing and mRNA 3'-end processing. Involved in regulation of nuclear receptor activity through pseudouridylation of SRA1 mRNA.</text>
</comment>
<dbReference type="InterPro" id="IPR020095">
    <property type="entry name" value="PsdUridine_synth_TruA_C"/>
</dbReference>
<feature type="compositionally biased region" description="Polar residues" evidence="20">
    <location>
        <begin position="781"/>
        <end position="792"/>
    </location>
</feature>
<feature type="region of interest" description="Disordered" evidence="20">
    <location>
        <begin position="385"/>
        <end position="425"/>
    </location>
</feature>
<evidence type="ECO:0000256" key="10">
    <source>
        <dbReference type="ARBA" id="ARBA00053709"/>
    </source>
</evidence>
<dbReference type="InterPro" id="IPR020097">
    <property type="entry name" value="PsdUridine_synth_TruA_a/b_dom"/>
</dbReference>
<dbReference type="SUPFAM" id="SSF55120">
    <property type="entry name" value="Pseudouridine synthase"/>
    <property type="match status" value="2"/>
</dbReference>
<dbReference type="Proteomes" id="UP000014500">
    <property type="component" value="Unassembled WGS sequence"/>
</dbReference>
<evidence type="ECO:0000256" key="8">
    <source>
        <dbReference type="ARBA" id="ARBA00036943"/>
    </source>
</evidence>
<dbReference type="FunFam" id="3.30.70.580:FF:000002">
    <property type="entry name" value="tRNA pseudouridine synthase"/>
    <property type="match status" value="2"/>
</dbReference>
<keyword evidence="7" id="KW-0539">Nucleus</keyword>
<dbReference type="GO" id="GO:0003723">
    <property type="term" value="F:RNA binding"/>
    <property type="evidence" value="ECO:0007669"/>
    <property type="project" value="InterPro"/>
</dbReference>
<dbReference type="AlphaFoldDB" id="T1J0Z9"/>
<feature type="active site" description="Nucleophile" evidence="18">
    <location>
        <position position="494"/>
    </location>
</feature>
<accession>T1J0Z9</accession>
<evidence type="ECO:0000256" key="7">
    <source>
        <dbReference type="ARBA" id="ARBA00023242"/>
    </source>
</evidence>
<dbReference type="Gene3D" id="3.30.70.660">
    <property type="entry name" value="Pseudouridine synthase I, catalytic domain, C-terminal subdomain"/>
    <property type="match status" value="2"/>
</dbReference>
<protein>
    <recommendedName>
        <fullName evidence="13">Pseudouridylate synthase 1 homolog</fullName>
        <ecNumber evidence="12">5.4.99.12</ecNumber>
    </recommendedName>
    <alternativeName>
        <fullName evidence="14">tRNA pseudouridine synthase 1</fullName>
    </alternativeName>
    <alternativeName>
        <fullName evidence="17">tRNA pseudouridine(38-40) synthase</fullName>
    </alternativeName>
    <alternativeName>
        <fullName evidence="15">tRNA pseudouridylate synthase I</fullName>
    </alternativeName>
    <alternativeName>
        <fullName evidence="16">tRNA-uridine isomerase I</fullName>
    </alternativeName>
</protein>
<keyword evidence="5" id="KW-0819">tRNA processing</keyword>
<dbReference type="CDD" id="cd02568">
    <property type="entry name" value="PseudoU_synth_PUS1_PUS2"/>
    <property type="match status" value="2"/>
</dbReference>
<evidence type="ECO:0000256" key="18">
    <source>
        <dbReference type="PIRSR" id="PIRSR641708-1"/>
    </source>
</evidence>
<dbReference type="InterPro" id="IPR020094">
    <property type="entry name" value="TruA/RsuA/RluB/E/F_N"/>
</dbReference>
<proteinExistence type="inferred from homology"/>
<dbReference type="GO" id="GO:0006397">
    <property type="term" value="P:mRNA processing"/>
    <property type="evidence" value="ECO:0007669"/>
    <property type="project" value="UniProtKB-KW"/>
</dbReference>
<comment type="subunit">
    <text evidence="11">Monomer. Forms a complex with RARG and the SRA1 RNA in the nucleus.</text>
</comment>
<organism evidence="22 23">
    <name type="scientific">Strigamia maritima</name>
    <name type="common">European centipede</name>
    <name type="synonym">Geophilus maritimus</name>
    <dbReference type="NCBI Taxonomy" id="126957"/>
    <lineage>
        <taxon>Eukaryota</taxon>
        <taxon>Metazoa</taxon>
        <taxon>Ecdysozoa</taxon>
        <taxon>Arthropoda</taxon>
        <taxon>Myriapoda</taxon>
        <taxon>Chilopoda</taxon>
        <taxon>Pleurostigmophora</taxon>
        <taxon>Geophilomorpha</taxon>
        <taxon>Linotaeniidae</taxon>
        <taxon>Strigamia</taxon>
    </lineage>
</organism>
<reference evidence="22" key="2">
    <citation type="submission" date="2015-02" db="UniProtKB">
        <authorList>
            <consortium name="EnsemblMetazoa"/>
        </authorList>
    </citation>
    <scope>IDENTIFICATION</scope>
</reference>
<evidence type="ECO:0000259" key="21">
    <source>
        <dbReference type="Pfam" id="PF01416"/>
    </source>
</evidence>
<keyword evidence="4" id="KW-0507">mRNA processing</keyword>
<comment type="subcellular location">
    <subcellularLocation>
        <location evidence="2">Nucleus</location>
    </subcellularLocation>
</comment>
<evidence type="ECO:0000256" key="3">
    <source>
        <dbReference type="ARBA" id="ARBA00009375"/>
    </source>
</evidence>
<evidence type="ECO:0000256" key="9">
    <source>
        <dbReference type="ARBA" id="ARBA00052184"/>
    </source>
</evidence>
<name>T1J0Z9_STRMM</name>
<evidence type="ECO:0000256" key="16">
    <source>
        <dbReference type="ARBA" id="ARBA00080849"/>
    </source>
</evidence>
<dbReference type="Pfam" id="PF01416">
    <property type="entry name" value="PseudoU_synth_1"/>
    <property type="match status" value="2"/>
</dbReference>
<evidence type="ECO:0000313" key="23">
    <source>
        <dbReference type="Proteomes" id="UP000014500"/>
    </source>
</evidence>
<dbReference type="GO" id="GO:0031119">
    <property type="term" value="P:tRNA pseudouridine synthesis"/>
    <property type="evidence" value="ECO:0007669"/>
    <property type="project" value="InterPro"/>
</dbReference>
<evidence type="ECO:0000256" key="6">
    <source>
        <dbReference type="ARBA" id="ARBA00023235"/>
    </source>
</evidence>
<evidence type="ECO:0000256" key="12">
    <source>
        <dbReference type="ARBA" id="ARBA00066509"/>
    </source>
</evidence>
<dbReference type="NCBIfam" id="TIGR00071">
    <property type="entry name" value="hisT_truA"/>
    <property type="match status" value="2"/>
</dbReference>
<evidence type="ECO:0000256" key="14">
    <source>
        <dbReference type="ARBA" id="ARBA00075153"/>
    </source>
</evidence>
<evidence type="ECO:0000256" key="11">
    <source>
        <dbReference type="ARBA" id="ARBA00064589"/>
    </source>
</evidence>
<dbReference type="InterPro" id="IPR001406">
    <property type="entry name" value="PsdUridine_synth_TruA"/>
</dbReference>
<comment type="catalytic activity">
    <reaction evidence="9">
        <text>uridine(38/39/40) in tRNA = pseudouridine(38/39/40) in tRNA</text>
        <dbReference type="Rhea" id="RHEA:22376"/>
        <dbReference type="Rhea" id="RHEA-COMP:10085"/>
        <dbReference type="Rhea" id="RHEA-COMP:10087"/>
        <dbReference type="ChEBI" id="CHEBI:65314"/>
        <dbReference type="ChEBI" id="CHEBI:65315"/>
        <dbReference type="EC" id="5.4.99.12"/>
    </reaction>
</comment>
<dbReference type="PANTHER" id="PTHR11142:SF4">
    <property type="entry name" value="PSEUDOURIDYLATE SYNTHASE 1 HOMOLOG"/>
    <property type="match status" value="1"/>
</dbReference>
<comment type="catalytic activity">
    <reaction evidence="8">
        <text>a uridine in tRNA = a pseudouridine in tRNA</text>
        <dbReference type="Rhea" id="RHEA:54572"/>
        <dbReference type="Rhea" id="RHEA-COMP:13339"/>
        <dbReference type="Rhea" id="RHEA-COMP:13934"/>
        <dbReference type="ChEBI" id="CHEBI:65314"/>
        <dbReference type="ChEBI" id="CHEBI:65315"/>
    </reaction>
</comment>
<sequence>MVAICIAYSGVGYFGMQRSWENKTIEGDLFQSLKKTEAILPEQYESPQYCRFQRCSRTDKGVSALRQIVSLRIRLIDNLVEKLNENLPQYIRVIGYKEVTAGFNAHKECDARTYSYTLPTFAFAHYTEITTESYRASESVIRSVNQILSQFKGTHHFYNFTAKKSADAKSCFRIIKECECSKPFVRDGIEFVVIKLKGNSFMYHQIRKMIGLTIAMVRGHCPVDTLTKAWSKERIDIPIAPALGLMLEKIHYDRYNKWYGGDGLHEALLMQKKMKNRILFICKVFRLFLNDIFFYLIHTSMLKWLRTLHCHSYDFSFLSPDESWQQAIYRAVKEVENVGLKTHNSDMAFRRLATSFHDIGLLRFISIKQSLTSATMSSEPETLAATASKRVNDSNTNEENTPKRIKLDENNTNNHSKDGNNTEKKEIKEARVKRKMVALLMAYSGQGYLGMQRNHGVKTIEDDLLQSLLKAGAIYPDQYQTPQYCRFQRSCRTDKGVSAARQIVSLKSALIENLVEKINENLPEQIRVLGCKRVTGNFNCKTACDARTYSYTLPTFAFAPIEEQTNENFRASESVITSLNEILSQYKGSHFFHNFTAGRSADDASCQRYIMEFKCGTPFIQDGIELAVIIVKGQSFMLHQIRKMVGLAIAIVRGHCLSDTLTKAWCPCRIDIPIAPGLGLVLEEVHYDYYNKRYGSDGLHESLVWDEFNEDIMKFKEKFIFPTIVNTEKKKNRTMLNWLSTLCMHSYDLRDPSAPKTLNTIGKMYYSLEQKKQDDLKKNNEQANESTSTSIEATEIDSIET</sequence>
<feature type="compositionally biased region" description="Basic and acidic residues" evidence="20">
    <location>
        <begin position="400"/>
        <end position="425"/>
    </location>
</feature>
<dbReference type="InterPro" id="IPR041708">
    <property type="entry name" value="PUS1/PUS2-like"/>
</dbReference>
<dbReference type="PANTHER" id="PTHR11142">
    <property type="entry name" value="PSEUDOURIDYLATE SYNTHASE"/>
    <property type="match status" value="1"/>
</dbReference>
<evidence type="ECO:0000256" key="15">
    <source>
        <dbReference type="ARBA" id="ARBA00079087"/>
    </source>
</evidence>
<dbReference type="GO" id="GO:0005634">
    <property type="term" value="C:nucleus"/>
    <property type="evidence" value="ECO:0007669"/>
    <property type="project" value="UniProtKB-SubCell"/>
</dbReference>
<reference evidence="23" key="1">
    <citation type="submission" date="2011-05" db="EMBL/GenBank/DDBJ databases">
        <authorList>
            <person name="Richards S.R."/>
            <person name="Qu J."/>
            <person name="Jiang H."/>
            <person name="Jhangiani S.N."/>
            <person name="Agravi P."/>
            <person name="Goodspeed R."/>
            <person name="Gross S."/>
            <person name="Mandapat C."/>
            <person name="Jackson L."/>
            <person name="Mathew T."/>
            <person name="Pu L."/>
            <person name="Thornton R."/>
            <person name="Saada N."/>
            <person name="Wilczek-Boney K.B."/>
            <person name="Lee S."/>
            <person name="Kovar C."/>
            <person name="Wu Y."/>
            <person name="Scherer S.E."/>
            <person name="Worley K.C."/>
            <person name="Muzny D.M."/>
            <person name="Gibbs R."/>
        </authorList>
    </citation>
    <scope>NUCLEOTIDE SEQUENCE</scope>
    <source>
        <strain evidence="23">Brora</strain>
    </source>
</reference>
<evidence type="ECO:0000256" key="5">
    <source>
        <dbReference type="ARBA" id="ARBA00022694"/>
    </source>
</evidence>
<dbReference type="Gene3D" id="3.30.70.580">
    <property type="entry name" value="Pseudouridine synthase I, catalytic domain, N-terminal subdomain"/>
    <property type="match status" value="2"/>
</dbReference>
<comment type="catalytic activity">
    <reaction evidence="1">
        <text>a uridine in mRNA = a pseudouridine in mRNA</text>
        <dbReference type="Rhea" id="RHEA:56644"/>
        <dbReference type="Rhea" id="RHEA-COMP:14658"/>
        <dbReference type="Rhea" id="RHEA-COMP:14659"/>
        <dbReference type="ChEBI" id="CHEBI:65314"/>
        <dbReference type="ChEBI" id="CHEBI:65315"/>
    </reaction>
</comment>
<dbReference type="EMBL" id="JH431742">
    <property type="status" value="NOT_ANNOTATED_CDS"/>
    <property type="molecule type" value="Genomic_DNA"/>
</dbReference>
<evidence type="ECO:0000313" key="22">
    <source>
        <dbReference type="EnsemblMetazoa" id="SMAR007213-PA"/>
    </source>
</evidence>
<evidence type="ECO:0000256" key="20">
    <source>
        <dbReference type="SAM" id="MobiDB-lite"/>
    </source>
</evidence>
<dbReference type="eggNOG" id="KOG2553">
    <property type="taxonomic scope" value="Eukaryota"/>
</dbReference>
<dbReference type="InterPro" id="IPR020103">
    <property type="entry name" value="PsdUridine_synth_cat_dom_sf"/>
</dbReference>
<dbReference type="STRING" id="126957.T1J0Z9"/>
<dbReference type="GO" id="GO:1990481">
    <property type="term" value="P:mRNA pseudouridine synthesis"/>
    <property type="evidence" value="ECO:0007669"/>
    <property type="project" value="TreeGrafter"/>
</dbReference>
<feature type="region of interest" description="Disordered" evidence="20">
    <location>
        <begin position="772"/>
        <end position="801"/>
    </location>
</feature>
<dbReference type="HOGENOM" id="CLU_351372_0_0_1"/>
<keyword evidence="6" id="KW-0413">Isomerase</keyword>
<comment type="similarity">
    <text evidence="3">Belongs to the tRNA pseudouridine synthase TruA family.</text>
</comment>
<evidence type="ECO:0000256" key="13">
    <source>
        <dbReference type="ARBA" id="ARBA00068582"/>
    </source>
</evidence>